<comment type="caution">
    <text evidence="1">The sequence shown here is derived from an EMBL/GenBank/DDBJ whole genome shotgun (WGS) entry which is preliminary data.</text>
</comment>
<dbReference type="PATRIC" id="fig|411475.3.peg.41"/>
<sequence>GLCHKSGGCFVSGKYFTGDQKLSKKLIGRTKEALRQRNVQFAQTHGDASDEELLDYVRGEAARLGMTPNAGEIIGGHFIAVRFGCWKNVVTAAGLVPPKKQKPLPKRQIFKEELRCQARERAYTEQQNSSE</sequence>
<reference evidence="1 2" key="1">
    <citation type="submission" date="2011-08" db="EMBL/GenBank/DDBJ databases">
        <authorList>
            <person name="Weinstock G."/>
            <person name="Sodergren E."/>
            <person name="Clifton S."/>
            <person name="Fulton L."/>
            <person name="Fulton B."/>
            <person name="Courtney L."/>
            <person name="Fronick C."/>
            <person name="Harrison M."/>
            <person name="Strong C."/>
            <person name="Farmer C."/>
            <person name="Delahaunty K."/>
            <person name="Markovic C."/>
            <person name="Hall O."/>
            <person name="Minx P."/>
            <person name="Tomlinson C."/>
            <person name="Mitreva M."/>
            <person name="Hou S."/>
            <person name="Chen J."/>
            <person name="Wollam A."/>
            <person name="Pepin K.H."/>
            <person name="Johnson M."/>
            <person name="Bhonagiri V."/>
            <person name="Zhang X."/>
            <person name="Suruliraj S."/>
            <person name="Warren W."/>
            <person name="Chinwalla A."/>
            <person name="Mardis E.R."/>
            <person name="Wilson R.K."/>
        </authorList>
    </citation>
    <scope>NUCLEOTIDE SEQUENCE [LARGE SCALE GENOMIC DNA]</scope>
    <source>
        <strain evidence="1 2">ATCC 29863</strain>
    </source>
</reference>
<dbReference type="Pfam" id="PF18780">
    <property type="entry name" value="HNH_repeat"/>
    <property type="match status" value="1"/>
</dbReference>
<name>G9YKN7_FLAPL</name>
<dbReference type="Proteomes" id="UP000004459">
    <property type="component" value="Unassembled WGS sequence"/>
</dbReference>
<protein>
    <submittedName>
        <fullName evidence="1">Uncharacterized protein</fullName>
    </submittedName>
</protein>
<organism evidence="1 2">
    <name type="scientific">Flavonifractor plautii ATCC 29863</name>
    <dbReference type="NCBI Taxonomy" id="411475"/>
    <lineage>
        <taxon>Bacteria</taxon>
        <taxon>Bacillati</taxon>
        <taxon>Bacillota</taxon>
        <taxon>Clostridia</taxon>
        <taxon>Eubacteriales</taxon>
        <taxon>Oscillospiraceae</taxon>
        <taxon>Flavonifractor</taxon>
    </lineage>
</organism>
<evidence type="ECO:0000313" key="2">
    <source>
        <dbReference type="Proteomes" id="UP000004459"/>
    </source>
</evidence>
<accession>G9YKN7</accession>
<dbReference type="EMBL" id="AGCK01000007">
    <property type="protein sequence ID" value="EHM55382.1"/>
    <property type="molecule type" value="Genomic_DNA"/>
</dbReference>
<proteinExistence type="predicted"/>
<feature type="non-terminal residue" evidence="1">
    <location>
        <position position="1"/>
    </location>
</feature>
<dbReference type="HOGENOM" id="CLU_2034014_0_0_9"/>
<evidence type="ECO:0000313" key="1">
    <source>
        <dbReference type="EMBL" id="EHM55382.1"/>
    </source>
</evidence>
<dbReference type="AlphaFoldDB" id="G9YKN7"/>
<dbReference type="InterPro" id="IPR041025">
    <property type="entry name" value="HNH_repeat"/>
</dbReference>
<gene>
    <name evidence="1" type="ORF">HMPREF0372_00047</name>
</gene>